<dbReference type="Proteomes" id="UP000479710">
    <property type="component" value="Unassembled WGS sequence"/>
</dbReference>
<gene>
    <name evidence="2" type="ORF">E2562_001798</name>
</gene>
<feature type="region of interest" description="Disordered" evidence="1">
    <location>
        <begin position="50"/>
        <end position="70"/>
    </location>
</feature>
<evidence type="ECO:0000256" key="1">
    <source>
        <dbReference type="SAM" id="MobiDB-lite"/>
    </source>
</evidence>
<reference evidence="2 3" key="1">
    <citation type="submission" date="2019-11" db="EMBL/GenBank/DDBJ databases">
        <title>Whole genome sequence of Oryza granulata.</title>
        <authorList>
            <person name="Li W."/>
        </authorList>
    </citation>
    <scope>NUCLEOTIDE SEQUENCE [LARGE SCALE GENOMIC DNA]</scope>
    <source>
        <strain evidence="3">cv. Menghai</strain>
        <tissue evidence="2">Leaf</tissue>
    </source>
</reference>
<organism evidence="2 3">
    <name type="scientific">Oryza meyeriana var. granulata</name>
    <dbReference type="NCBI Taxonomy" id="110450"/>
    <lineage>
        <taxon>Eukaryota</taxon>
        <taxon>Viridiplantae</taxon>
        <taxon>Streptophyta</taxon>
        <taxon>Embryophyta</taxon>
        <taxon>Tracheophyta</taxon>
        <taxon>Spermatophyta</taxon>
        <taxon>Magnoliopsida</taxon>
        <taxon>Liliopsida</taxon>
        <taxon>Poales</taxon>
        <taxon>Poaceae</taxon>
        <taxon>BOP clade</taxon>
        <taxon>Oryzoideae</taxon>
        <taxon>Oryzeae</taxon>
        <taxon>Oryzinae</taxon>
        <taxon>Oryza</taxon>
        <taxon>Oryza meyeriana</taxon>
    </lineage>
</organism>
<accession>A0A6G1CDC6</accession>
<dbReference type="EMBL" id="SPHZ02000009">
    <property type="protein sequence ID" value="KAF0898150.1"/>
    <property type="molecule type" value="Genomic_DNA"/>
</dbReference>
<feature type="compositionally biased region" description="Basic and acidic residues" evidence="1">
    <location>
        <begin position="1"/>
        <end position="14"/>
    </location>
</feature>
<keyword evidence="3" id="KW-1185">Reference proteome</keyword>
<dbReference type="AlphaFoldDB" id="A0A6G1CDC6"/>
<proteinExistence type="predicted"/>
<sequence length="99" mass="10424">MRRRHVSGELRSAARETGQSRYEAVAGGPPPARDAIGHRGRQVAPVVGAAPPTTTLVSPPPPSLPPPAAARATATGRCVDARAKWSRAIWSFGSLCMMR</sequence>
<evidence type="ECO:0000313" key="3">
    <source>
        <dbReference type="Proteomes" id="UP000479710"/>
    </source>
</evidence>
<feature type="region of interest" description="Disordered" evidence="1">
    <location>
        <begin position="1"/>
        <end position="37"/>
    </location>
</feature>
<comment type="caution">
    <text evidence="2">The sequence shown here is derived from an EMBL/GenBank/DDBJ whole genome shotgun (WGS) entry which is preliminary data.</text>
</comment>
<name>A0A6G1CDC6_9ORYZ</name>
<protein>
    <submittedName>
        <fullName evidence="2">Uncharacterized protein</fullName>
    </submittedName>
</protein>
<feature type="compositionally biased region" description="Pro residues" evidence="1">
    <location>
        <begin position="58"/>
        <end position="68"/>
    </location>
</feature>
<evidence type="ECO:0000313" key="2">
    <source>
        <dbReference type="EMBL" id="KAF0898150.1"/>
    </source>
</evidence>